<dbReference type="RefSeq" id="WP_003754800.1">
    <property type="nucleotide sequence ID" value="NZ_GL538352.1"/>
</dbReference>
<name>D7V0M1_LISGR</name>
<dbReference type="Proteomes" id="UP000010119">
    <property type="component" value="Unassembled WGS sequence"/>
</dbReference>
<dbReference type="EMBL" id="ACCR02000005">
    <property type="protein sequence ID" value="EFI83103.1"/>
    <property type="molecule type" value="Genomic_DNA"/>
</dbReference>
<evidence type="ECO:0000313" key="1">
    <source>
        <dbReference type="EMBL" id="EFI83103.1"/>
    </source>
</evidence>
<dbReference type="HOGENOM" id="CLU_205893_0_0_9"/>
<evidence type="ECO:0000313" key="2">
    <source>
        <dbReference type="Proteomes" id="UP000010119"/>
    </source>
</evidence>
<dbReference type="STRING" id="525367.HMPREF0556_11788"/>
<keyword evidence="2" id="KW-1185">Reference proteome</keyword>
<protein>
    <submittedName>
        <fullName evidence="1">Uncharacterized protein</fullName>
    </submittedName>
</protein>
<comment type="caution">
    <text evidence="1">The sequence shown here is derived from an EMBL/GenBank/DDBJ whole genome shotgun (WGS) entry which is preliminary data.</text>
</comment>
<organism evidence="1 2">
    <name type="scientific">Listeria grayi DSM 20601</name>
    <dbReference type="NCBI Taxonomy" id="525367"/>
    <lineage>
        <taxon>Bacteria</taxon>
        <taxon>Bacillati</taxon>
        <taxon>Bacillota</taxon>
        <taxon>Bacilli</taxon>
        <taxon>Bacillales</taxon>
        <taxon>Listeriaceae</taxon>
        <taxon>Listeria</taxon>
    </lineage>
</organism>
<gene>
    <name evidence="1" type="ORF">HMPREF0556_11788</name>
</gene>
<dbReference type="eggNOG" id="COG5566">
    <property type="taxonomic scope" value="Bacteria"/>
</dbReference>
<dbReference type="AlphaFoldDB" id="D7V0M1"/>
<accession>D7V0M1</accession>
<sequence>MIGSQKIHQDCLAEVYKELAEIVGLETMLKLYDVLKGQQLNFPTRLYASDKVKKNR</sequence>
<proteinExistence type="predicted"/>
<reference evidence="1" key="1">
    <citation type="submission" date="2010-06" db="EMBL/GenBank/DDBJ databases">
        <authorList>
            <person name="Muzny D."/>
            <person name="Qin X."/>
            <person name="Buhay C."/>
            <person name="Dugan-Rocha S."/>
            <person name="Ding Y."/>
            <person name="Chen G."/>
            <person name="Hawes A."/>
            <person name="Holder M."/>
            <person name="Jhangiani S."/>
            <person name="Johnson A."/>
            <person name="Khan Z."/>
            <person name="Li Z."/>
            <person name="Liu W."/>
            <person name="Liu X."/>
            <person name="Perez L."/>
            <person name="Shen H."/>
            <person name="Wang Q."/>
            <person name="Watt J."/>
            <person name="Xi L."/>
            <person name="Xin Y."/>
            <person name="Zhou J."/>
            <person name="Deng J."/>
            <person name="Jiang H."/>
            <person name="Liu Y."/>
            <person name="Qu J."/>
            <person name="Song X.-Z."/>
            <person name="Zhang L."/>
            <person name="Villasana D."/>
            <person name="Johnson A."/>
            <person name="Liu J."/>
            <person name="Liyanage D."/>
            <person name="Lorensuhewa L."/>
            <person name="Robinson T."/>
            <person name="Song A."/>
            <person name="Song B.-B."/>
            <person name="Dinh H."/>
            <person name="Thornton R."/>
            <person name="Coyle M."/>
            <person name="Francisco L."/>
            <person name="Jackson L."/>
            <person name="Javaid M."/>
            <person name="Korchina V."/>
            <person name="Kovar C."/>
            <person name="Mata R."/>
            <person name="Mathew T."/>
            <person name="Ngo R."/>
            <person name="Nguyen L."/>
            <person name="Nguyen N."/>
            <person name="Okwuonu G."/>
            <person name="Ongeri F."/>
            <person name="Pham C."/>
            <person name="Simmons D."/>
            <person name="Wilczek-Boney K."/>
            <person name="Hale W."/>
            <person name="Jakkamsetti A."/>
            <person name="Pham P."/>
            <person name="Ruth R."/>
            <person name="San Lucas F."/>
            <person name="Warren J."/>
            <person name="Zhang J."/>
            <person name="Zhao Z."/>
            <person name="Zhou C."/>
            <person name="Zhu D."/>
            <person name="Lee S."/>
            <person name="Bess C."/>
            <person name="Blankenburg K."/>
            <person name="Forbes L."/>
            <person name="Fu Q."/>
            <person name="Gubbala S."/>
            <person name="Hirani K."/>
            <person name="Jayaseelan J.C."/>
            <person name="Lara F."/>
            <person name="Munidasa M."/>
            <person name="Palculict T."/>
            <person name="Patil S."/>
            <person name="Pu L.-L."/>
            <person name="Saada N."/>
            <person name="Tang L."/>
            <person name="Weissenberger G."/>
            <person name="Zhu Y."/>
            <person name="Hemphill L."/>
            <person name="Shang Y."/>
            <person name="Youmans B."/>
            <person name="Ayvaz T."/>
            <person name="Ross M."/>
            <person name="Santibanez J."/>
            <person name="Aqrawi P."/>
            <person name="Gross S."/>
            <person name="Joshi V."/>
            <person name="Fowler G."/>
            <person name="Nazareth L."/>
            <person name="Reid J."/>
            <person name="Worley K."/>
            <person name="Petrosino J."/>
            <person name="Highlander S."/>
            <person name="Gibbs R."/>
        </authorList>
    </citation>
    <scope>NUCLEOTIDE SEQUENCE [LARGE SCALE GENOMIC DNA]</scope>
    <source>
        <strain evidence="1">DSM 20601</strain>
    </source>
</reference>